<evidence type="ECO:0000313" key="1">
    <source>
        <dbReference type="Proteomes" id="UP000095286"/>
    </source>
</evidence>
<evidence type="ECO:0000313" key="2">
    <source>
        <dbReference type="WBParaSite" id="RSKR_0000877600.1"/>
    </source>
</evidence>
<accession>A0AC35U8J8</accession>
<protein>
    <submittedName>
        <fullName evidence="2">Saposin B-type domain-containing protein</fullName>
    </submittedName>
</protein>
<dbReference type="WBParaSite" id="RSKR_0000877600.1">
    <property type="protein sequence ID" value="RSKR_0000877600.1"/>
    <property type="gene ID" value="RSKR_0000877600"/>
</dbReference>
<dbReference type="Proteomes" id="UP000095286">
    <property type="component" value="Unplaced"/>
</dbReference>
<sequence length="111" mass="12199">MSKFIIVLVLSVLAVANIYASIDCDICHQVIATAESHFKKGEPESTLLAELTTDCIAMGKTYGQQAVSICLKTVQQHIDRIYYHFENGMTPCTFCRAAESCLPTDACVDSF</sequence>
<reference evidence="2" key="1">
    <citation type="submission" date="2016-11" db="UniProtKB">
        <authorList>
            <consortium name="WormBaseParasite"/>
        </authorList>
    </citation>
    <scope>IDENTIFICATION</scope>
    <source>
        <strain evidence="2">KR3021</strain>
    </source>
</reference>
<name>A0AC35U8J8_9BILA</name>
<proteinExistence type="predicted"/>
<organism evidence="1 2">
    <name type="scientific">Rhabditophanes sp. KR3021</name>
    <dbReference type="NCBI Taxonomy" id="114890"/>
    <lineage>
        <taxon>Eukaryota</taxon>
        <taxon>Metazoa</taxon>
        <taxon>Ecdysozoa</taxon>
        <taxon>Nematoda</taxon>
        <taxon>Chromadorea</taxon>
        <taxon>Rhabditida</taxon>
        <taxon>Tylenchina</taxon>
        <taxon>Panagrolaimomorpha</taxon>
        <taxon>Strongyloidoidea</taxon>
        <taxon>Alloionematidae</taxon>
        <taxon>Rhabditophanes</taxon>
    </lineage>
</organism>